<protein>
    <submittedName>
        <fullName evidence="2">FAD-dependent oxidoreductase</fullName>
    </submittedName>
</protein>
<dbReference type="InterPro" id="IPR050464">
    <property type="entry name" value="Zeta_carotene_desat/Oxidored"/>
</dbReference>
<sequence length="452" mass="46127">MTADVIVVGGGAAGLTTAVDLARAGRRVTVLDAATRVGGCLAPVRPDGLPDGVLLDGGAESFATRTTAVVELLADVGLADDVVLPRRLGAWVQHAGGPVALPAAGLLGIPVQPWAPDVIRAIGLAGSARASLDRLLPARVGLRPGPMSVAELVSSRMGRRVLDRLVTPIVGGVHSSTPHALDADTALAGVRDGIRETGSLAAAVARIRERSPAGAAAAGLRGGLHRVPPVLEQDVSRHGGQVRTGARVEALSRRPDGRWEVHLGAEVLLADDVVVATTGTGAARLLEPWAHVQVPPAVPVTIVTLVLDAPDLEAAPRGTGVLVSPDAGVAAKGLTHATAKWEWLARATPGRQVVRLSYGRGGSRPDPGLDTALTDASVLLGVPVTRTMVRGWARTEWPVGLGAPAAGHRDRMAALRAGVPRGLWVTGAWVSGTGLASVVADARATAAAITRE</sequence>
<name>A0ABT9D5Y7_9CELL</name>
<dbReference type="Gene3D" id="3.90.660.20">
    <property type="entry name" value="Protoporphyrinogen oxidase, mitochondrial, domain 2"/>
    <property type="match status" value="1"/>
</dbReference>
<dbReference type="InterPro" id="IPR002937">
    <property type="entry name" value="Amino_oxidase"/>
</dbReference>
<evidence type="ECO:0000259" key="1">
    <source>
        <dbReference type="Pfam" id="PF01593"/>
    </source>
</evidence>
<dbReference type="PANTHER" id="PTHR42923">
    <property type="entry name" value="PROTOPORPHYRINOGEN OXIDASE"/>
    <property type="match status" value="1"/>
</dbReference>
<dbReference type="PANTHER" id="PTHR42923:SF3">
    <property type="entry name" value="PROTOPORPHYRINOGEN OXIDASE"/>
    <property type="match status" value="1"/>
</dbReference>
<proteinExistence type="predicted"/>
<dbReference type="Gene3D" id="3.50.50.60">
    <property type="entry name" value="FAD/NAD(P)-binding domain"/>
    <property type="match status" value="1"/>
</dbReference>
<dbReference type="SUPFAM" id="SSF54373">
    <property type="entry name" value="FAD-linked reductases, C-terminal domain"/>
    <property type="match status" value="1"/>
</dbReference>
<dbReference type="InterPro" id="IPR036188">
    <property type="entry name" value="FAD/NAD-bd_sf"/>
</dbReference>
<feature type="domain" description="Amine oxidase" evidence="1">
    <location>
        <begin position="13"/>
        <end position="449"/>
    </location>
</feature>
<evidence type="ECO:0000313" key="3">
    <source>
        <dbReference type="Proteomes" id="UP001232536"/>
    </source>
</evidence>
<reference evidence="2 3" key="1">
    <citation type="submission" date="2023-07" db="EMBL/GenBank/DDBJ databases">
        <title>Description of novel actinomycetes strains, isolated from tidal flat sediment.</title>
        <authorList>
            <person name="Lu C."/>
        </authorList>
    </citation>
    <scope>NUCLEOTIDE SEQUENCE [LARGE SCALE GENOMIC DNA]</scope>
    <source>
        <strain evidence="2 3">SYSU T00b441</strain>
    </source>
</reference>
<accession>A0ABT9D5Y7</accession>
<dbReference type="RefSeq" id="WP_304599913.1">
    <property type="nucleotide sequence ID" value="NZ_JAUQYO010000001.1"/>
</dbReference>
<dbReference type="PRINTS" id="PR00420">
    <property type="entry name" value="RNGMNOXGNASE"/>
</dbReference>
<dbReference type="Proteomes" id="UP001232536">
    <property type="component" value="Unassembled WGS sequence"/>
</dbReference>
<dbReference type="Gene3D" id="1.10.3110.10">
    <property type="entry name" value="protoporphyrinogen ix oxidase, domain 3"/>
    <property type="match status" value="1"/>
</dbReference>
<gene>
    <name evidence="2" type="ORF">Q6348_03360</name>
</gene>
<keyword evidence="3" id="KW-1185">Reference proteome</keyword>
<organism evidence="2 3">
    <name type="scientific">Actinotalea lenta</name>
    <dbReference type="NCBI Taxonomy" id="3064654"/>
    <lineage>
        <taxon>Bacteria</taxon>
        <taxon>Bacillati</taxon>
        <taxon>Actinomycetota</taxon>
        <taxon>Actinomycetes</taxon>
        <taxon>Micrococcales</taxon>
        <taxon>Cellulomonadaceae</taxon>
        <taxon>Actinotalea</taxon>
    </lineage>
</organism>
<evidence type="ECO:0000313" key="2">
    <source>
        <dbReference type="EMBL" id="MDO8106230.1"/>
    </source>
</evidence>
<comment type="caution">
    <text evidence="2">The sequence shown here is derived from an EMBL/GenBank/DDBJ whole genome shotgun (WGS) entry which is preliminary data.</text>
</comment>
<dbReference type="Pfam" id="PF01593">
    <property type="entry name" value="Amino_oxidase"/>
    <property type="match status" value="1"/>
</dbReference>
<dbReference type="EMBL" id="JAUQYP010000001">
    <property type="protein sequence ID" value="MDO8106230.1"/>
    <property type="molecule type" value="Genomic_DNA"/>
</dbReference>
<dbReference type="SUPFAM" id="SSF51905">
    <property type="entry name" value="FAD/NAD(P)-binding domain"/>
    <property type="match status" value="1"/>
</dbReference>